<dbReference type="Pfam" id="PF00300">
    <property type="entry name" value="His_Phos_1"/>
    <property type="match status" value="1"/>
</dbReference>
<reference evidence="2" key="1">
    <citation type="submission" date="2016-10" db="EMBL/GenBank/DDBJ databases">
        <authorList>
            <person name="Varghese N."/>
            <person name="Submissions S."/>
        </authorList>
    </citation>
    <scope>NUCLEOTIDE SEQUENCE [LARGE SCALE GENOMIC DNA]</scope>
    <source>
        <strain evidence="2">DSM 24499</strain>
    </source>
</reference>
<organism evidence="1 2">
    <name type="scientific">Zunongwangia mangrovi</name>
    <dbReference type="NCBI Taxonomy" id="1334022"/>
    <lineage>
        <taxon>Bacteria</taxon>
        <taxon>Pseudomonadati</taxon>
        <taxon>Bacteroidota</taxon>
        <taxon>Flavobacteriia</taxon>
        <taxon>Flavobacteriales</taxon>
        <taxon>Flavobacteriaceae</taxon>
        <taxon>Zunongwangia</taxon>
    </lineage>
</organism>
<dbReference type="Gene3D" id="3.40.50.1240">
    <property type="entry name" value="Phosphoglycerate mutase-like"/>
    <property type="match status" value="1"/>
</dbReference>
<dbReference type="STRING" id="1334022.SAMN04487907_10398"/>
<dbReference type="InterPro" id="IPR013078">
    <property type="entry name" value="His_Pase_superF_clade-1"/>
</dbReference>
<gene>
    <name evidence="1" type="ORF">SAMN04487907_10398</name>
</gene>
<keyword evidence="2" id="KW-1185">Reference proteome</keyword>
<sequence length="181" mass="20720">MKQIIKYLFLSFLFLSISCQQQPKKKEQKNEPKLEKISTYYFIRHAEKDTTDTGNRNPALTEEGKERAQKWKAIFAEVDFDAVYSSDFIRTIETGKPTAESKSLKVEIYDHTKLNSEAFKKATEGKKVLVVGHTNTTPYFANGVLGKEHFQNDIDESQHGKLFIVQVNPNGENTIENLTIN</sequence>
<dbReference type="EMBL" id="FOKV01000003">
    <property type="protein sequence ID" value="SFC24860.1"/>
    <property type="molecule type" value="Genomic_DNA"/>
</dbReference>
<dbReference type="CDD" id="cd07067">
    <property type="entry name" value="HP_PGM_like"/>
    <property type="match status" value="1"/>
</dbReference>
<proteinExistence type="predicted"/>
<dbReference type="InterPro" id="IPR029033">
    <property type="entry name" value="His_PPase_superfam"/>
</dbReference>
<dbReference type="PROSITE" id="PS51257">
    <property type="entry name" value="PROKAR_LIPOPROTEIN"/>
    <property type="match status" value="1"/>
</dbReference>
<protein>
    <submittedName>
        <fullName evidence="1">Histidine phosphatase superfamily (Branch 1)</fullName>
    </submittedName>
</protein>
<accession>A0A1I1HV54</accession>
<dbReference type="AlphaFoldDB" id="A0A1I1HV54"/>
<dbReference type="RefSeq" id="WP_245758609.1">
    <property type="nucleotide sequence ID" value="NZ_FOKV01000003.1"/>
</dbReference>
<dbReference type="SUPFAM" id="SSF53254">
    <property type="entry name" value="Phosphoglycerate mutase-like"/>
    <property type="match status" value="1"/>
</dbReference>
<evidence type="ECO:0000313" key="1">
    <source>
        <dbReference type="EMBL" id="SFC24860.1"/>
    </source>
</evidence>
<dbReference type="Proteomes" id="UP000199438">
    <property type="component" value="Unassembled WGS sequence"/>
</dbReference>
<evidence type="ECO:0000313" key="2">
    <source>
        <dbReference type="Proteomes" id="UP000199438"/>
    </source>
</evidence>
<name>A0A1I1HV54_9FLAO</name>